<protein>
    <submittedName>
        <fullName evidence="1">Uncharacterized protein</fullName>
    </submittedName>
</protein>
<dbReference type="HOGENOM" id="CLU_114075_0_0_9"/>
<reference evidence="1 2" key="1">
    <citation type="journal article" date="2011" name="J. Bacteriol.">
        <title>Genome sequence of the nonpathogenic Listeria monocytogenes serovar 4a strain M7.</title>
        <authorList>
            <person name="Chen J."/>
            <person name="Xia Y."/>
            <person name="Cheng C."/>
            <person name="Fang C."/>
            <person name="Shan Y."/>
            <person name="Jin G."/>
            <person name="Fang W."/>
        </authorList>
    </citation>
    <scope>NUCLEOTIDE SEQUENCE [LARGE SCALE GENOMIC DNA]</scope>
    <source>
        <strain evidence="1 2">M7</strain>
    </source>
</reference>
<dbReference type="PATRIC" id="fig|1030009.3.peg.851"/>
<dbReference type="RefSeq" id="WP_012581695.1">
    <property type="nucleotide sequence ID" value="NC_017537.1"/>
</dbReference>
<name>A0A0E0UUT7_LISMM</name>
<proteinExistence type="predicted"/>
<evidence type="ECO:0000313" key="2">
    <source>
        <dbReference type="Proteomes" id="UP000000486"/>
    </source>
</evidence>
<sequence length="211" mass="24935">MNDSTTQNLINNIEQRPGMYLRTETINSLCDFLNGYFMHNKNELTKGFSMDFWFFNEFIKNYYNESSSVSGWANMLLYNCEHDQERAFRAFFKRYHEFTQIHVEAVFKATLDERNISFHTDMTKGKNLVVGLDLKQLAPIYHNPKSYLVLQLSKDNGYLLLVESDNVYYQERILFKDLAKINHEISSLFGTVQKQQQIELAILDEILYYPS</sequence>
<dbReference type="Proteomes" id="UP000000486">
    <property type="component" value="Chromosome"/>
</dbReference>
<organism evidence="1 2">
    <name type="scientific">Listeria monocytogenes serotype 4a (strain M7)</name>
    <dbReference type="NCBI Taxonomy" id="1030009"/>
    <lineage>
        <taxon>Bacteria</taxon>
        <taxon>Bacillati</taxon>
        <taxon>Bacillota</taxon>
        <taxon>Bacilli</taxon>
        <taxon>Bacillales</taxon>
        <taxon>Listeriaceae</taxon>
        <taxon>Listeria</taxon>
    </lineage>
</organism>
<accession>A0A0E0UUT7</accession>
<gene>
    <name evidence="1" type="ordered locus">LMM7_0863</name>
</gene>
<dbReference type="KEGG" id="lmq:LMM7_0863"/>
<dbReference type="EMBL" id="CP002816">
    <property type="protein sequence ID" value="AEH91868.1"/>
    <property type="molecule type" value="Genomic_DNA"/>
</dbReference>
<dbReference type="AlphaFoldDB" id="A0A0E0UUT7"/>
<evidence type="ECO:0000313" key="1">
    <source>
        <dbReference type="EMBL" id="AEH91868.1"/>
    </source>
</evidence>